<protein>
    <submittedName>
        <fullName evidence="1">Uncharacterized protein</fullName>
    </submittedName>
</protein>
<dbReference type="Proteomes" id="UP000066284">
    <property type="component" value="Chromosome 1"/>
</dbReference>
<evidence type="ECO:0000313" key="1">
    <source>
        <dbReference type="EMBL" id="CUQ65976.1"/>
    </source>
</evidence>
<name>A0A0S4KRY8_9BACT</name>
<dbReference type="AlphaFoldDB" id="A0A0S4KRY8"/>
<reference evidence="2" key="1">
    <citation type="submission" date="2015-09" db="EMBL/GenBank/DDBJ databases">
        <authorList>
            <person name="Daims H."/>
        </authorList>
    </citation>
    <scope>NUCLEOTIDE SEQUENCE [LARGE SCALE GENOMIC DNA]</scope>
</reference>
<dbReference type="KEGG" id="nio:NITINOP_1001"/>
<proteinExistence type="predicted"/>
<organism evidence="1 2">
    <name type="scientific">Candidatus Nitrospira inopinata</name>
    <dbReference type="NCBI Taxonomy" id="1715989"/>
    <lineage>
        <taxon>Bacteria</taxon>
        <taxon>Pseudomonadati</taxon>
        <taxon>Nitrospirota</taxon>
        <taxon>Nitrospiria</taxon>
        <taxon>Nitrospirales</taxon>
        <taxon>Nitrospiraceae</taxon>
        <taxon>Nitrospira</taxon>
    </lineage>
</organism>
<evidence type="ECO:0000313" key="2">
    <source>
        <dbReference type="Proteomes" id="UP000066284"/>
    </source>
</evidence>
<dbReference type="STRING" id="1715989.NITINOP_1001"/>
<gene>
    <name evidence="1" type="ORF">NITINOP_1001</name>
</gene>
<keyword evidence="2" id="KW-1185">Reference proteome</keyword>
<dbReference type="EMBL" id="LN885086">
    <property type="protein sequence ID" value="CUQ65976.1"/>
    <property type="molecule type" value="Genomic_DNA"/>
</dbReference>
<accession>A0A0S4KRY8</accession>
<sequence>MPSPIRLHLNGVSAWLSTGAKDPVSFTGMDGGTLVFDAETCLEWAGSLSVQRRER</sequence>